<dbReference type="InterPro" id="IPR036424">
    <property type="entry name" value="UPP_synth-like_sf"/>
</dbReference>
<name>A0ABS0AIB4_9GAMM</name>
<protein>
    <recommendedName>
        <fullName evidence="2">Ditrans,polycis-undecaprenyl-diphosphate synthase ((2E,6E)-farnesyl-diphosphate specific)</fullName>
        <ecNumber evidence="2">2.5.1.31</ecNumber>
    </recommendedName>
    <alternativeName>
        <fullName evidence="2">Ditrans,polycis-undecaprenylcistransferase</fullName>
    </alternativeName>
    <alternativeName>
        <fullName evidence="2">Undecaprenyl diphosphate synthase</fullName>
        <shortName evidence="2">UDS</shortName>
    </alternativeName>
    <alternativeName>
        <fullName evidence="2">Undecaprenyl pyrophosphate synthase</fullName>
        <shortName evidence="2">UPP synthase</shortName>
    </alternativeName>
</protein>
<keyword evidence="2" id="KW-0460">Magnesium</keyword>
<comment type="cofactor">
    <cofactor evidence="2">
        <name>Mg(2+)</name>
        <dbReference type="ChEBI" id="CHEBI:18420"/>
    </cofactor>
    <text evidence="2">Binds 2 magnesium ions per subunit.</text>
</comment>
<feature type="binding site" evidence="2">
    <location>
        <begin position="30"/>
        <end position="33"/>
    </location>
    <ligand>
        <name>substrate</name>
    </ligand>
</feature>
<dbReference type="EMBL" id="ARXR01000024">
    <property type="protein sequence ID" value="MBF5053876.1"/>
    <property type="molecule type" value="Genomic_DNA"/>
</dbReference>
<dbReference type="InterPro" id="IPR001441">
    <property type="entry name" value="UPP_synth-like"/>
</dbReference>
<comment type="similarity">
    <text evidence="2">Belongs to the UPP synthase family.</text>
</comment>
<feature type="binding site" evidence="2">
    <location>
        <position position="34"/>
    </location>
    <ligand>
        <name>substrate</name>
    </ligand>
</feature>
<evidence type="ECO:0000313" key="4">
    <source>
        <dbReference type="EMBL" id="MBF5053876.1"/>
    </source>
</evidence>
<feature type="binding site" evidence="2">
    <location>
        <begin position="74"/>
        <end position="76"/>
    </location>
    <ligand>
        <name>substrate</name>
    </ligand>
</feature>
<comment type="function">
    <text evidence="2">Catalyzes the sequential condensation of isopentenyl diphosphate (IPP) with (2E,6E)-farnesyl diphosphate (E,E-FPP) to yield (2Z,6Z,10Z,14Z,18Z,22Z,26Z,30Z,34E,38E)-undecaprenyl diphosphate (di-trans,octa-cis-UPP). UPP is the precursor of glycosyl carrier lipid in the biosynthesis of bacterial cell wall polysaccharide components such as peptidoglycan and lipopolysaccharide.</text>
</comment>
<evidence type="ECO:0000256" key="2">
    <source>
        <dbReference type="HAMAP-Rule" id="MF_01139"/>
    </source>
</evidence>
<dbReference type="InterPro" id="IPR018520">
    <property type="entry name" value="UPP_synth-like_CS"/>
</dbReference>
<dbReference type="Pfam" id="PF01255">
    <property type="entry name" value="Prenyltransf"/>
    <property type="match status" value="1"/>
</dbReference>
<dbReference type="SUPFAM" id="SSF64005">
    <property type="entry name" value="Undecaprenyl diphosphate synthase"/>
    <property type="match status" value="1"/>
</dbReference>
<accession>A0ABS0AIB4</accession>
<evidence type="ECO:0000256" key="3">
    <source>
        <dbReference type="SAM" id="MobiDB-lite"/>
    </source>
</evidence>
<comment type="caution">
    <text evidence="2">Lacks conserved residue(s) required for the propagation of feature annotation.</text>
</comment>
<feature type="binding site" evidence="2">
    <location>
        <position position="78"/>
    </location>
    <ligand>
        <name>substrate</name>
    </ligand>
</feature>
<sequence length="260" mass="28978">MEDSKADSSAPDIDSHQGAVPRHVAIIMDGNNRWARRRDLPGVEGHRAGENAVQTVIRRAGQRGVEVVTLFAFSSENWRRPPEEVNHLMGLFVRALGERVNELQENGVRLRFIGERAAFGEDLRRGMADAEQRTAGNQRMTVVVAVNYGGQWDLAQAAAELARRVRDGELALERVDAEALGAEVSMADLPAPDLLIRTGGEQRLSNFLLWQSAYSEFYFTPVLWPDFDADAFDAALADYAGRQRRFGRSGEEVERLKGEQ</sequence>
<evidence type="ECO:0000256" key="1">
    <source>
        <dbReference type="ARBA" id="ARBA00022679"/>
    </source>
</evidence>
<dbReference type="RefSeq" id="WP_194856457.1">
    <property type="nucleotide sequence ID" value="NZ_ARXR01000024.1"/>
</dbReference>
<keyword evidence="2" id="KW-0133">Cell shape</keyword>
<dbReference type="PROSITE" id="PS01066">
    <property type="entry name" value="UPP_SYNTHASE"/>
    <property type="match status" value="1"/>
</dbReference>
<dbReference type="PANTHER" id="PTHR10291:SF0">
    <property type="entry name" value="DEHYDRODOLICHYL DIPHOSPHATE SYNTHASE 2"/>
    <property type="match status" value="1"/>
</dbReference>
<keyword evidence="2" id="KW-0961">Cell wall biogenesis/degradation</keyword>
<comment type="caution">
    <text evidence="4">The sequence shown here is derived from an EMBL/GenBank/DDBJ whole genome shotgun (WGS) entry which is preliminary data.</text>
</comment>
<keyword evidence="2" id="KW-0573">Peptidoglycan synthesis</keyword>
<dbReference type="NCBIfam" id="TIGR00055">
    <property type="entry name" value="uppS"/>
    <property type="match status" value="1"/>
</dbReference>
<proteinExistence type="inferred from homology"/>
<keyword evidence="5" id="KW-1185">Reference proteome</keyword>
<gene>
    <name evidence="2" type="primary">uppS</name>
    <name evidence="4" type="ORF">ISO4_02478</name>
</gene>
<dbReference type="PANTHER" id="PTHR10291">
    <property type="entry name" value="DEHYDRODOLICHYL DIPHOSPHATE SYNTHASE FAMILY MEMBER"/>
    <property type="match status" value="1"/>
</dbReference>
<feature type="active site" evidence="2">
    <location>
        <position position="29"/>
    </location>
</feature>
<feature type="binding site" evidence="2">
    <location>
        <position position="29"/>
    </location>
    <ligand>
        <name>Mg(2+)</name>
        <dbReference type="ChEBI" id="CHEBI:18420"/>
    </ligand>
</feature>
<feature type="region of interest" description="Disordered" evidence="3">
    <location>
        <begin position="1"/>
        <end position="21"/>
    </location>
</feature>
<evidence type="ECO:0000313" key="5">
    <source>
        <dbReference type="Proteomes" id="UP000644441"/>
    </source>
</evidence>
<feature type="binding site" evidence="2">
    <location>
        <position position="80"/>
    </location>
    <ligand>
        <name>substrate</name>
    </ligand>
</feature>
<reference evidence="4 5" key="1">
    <citation type="submission" date="2012-09" db="EMBL/GenBank/DDBJ databases">
        <title>Genome Sequence of alkane-degrading Bacterium Alcanivorax venustensis ISO4.</title>
        <authorList>
            <person name="Lai Q."/>
            <person name="Shao Z."/>
        </authorList>
    </citation>
    <scope>NUCLEOTIDE SEQUENCE [LARGE SCALE GENOMIC DNA]</scope>
    <source>
        <strain evidence="4 5">ISO4</strain>
    </source>
</reference>
<dbReference type="CDD" id="cd00475">
    <property type="entry name" value="Cis_IPPS"/>
    <property type="match status" value="1"/>
</dbReference>
<dbReference type="Proteomes" id="UP000644441">
    <property type="component" value="Unassembled WGS sequence"/>
</dbReference>
<feature type="binding site" evidence="2">
    <location>
        <position position="46"/>
    </location>
    <ligand>
        <name>substrate</name>
    </ligand>
</feature>
<feature type="binding site" evidence="2">
    <location>
        <position position="216"/>
    </location>
    <ligand>
        <name>Mg(2+)</name>
        <dbReference type="ChEBI" id="CHEBI:18420"/>
    </ligand>
</feature>
<feature type="binding site" evidence="2">
    <location>
        <begin position="203"/>
        <end position="205"/>
    </location>
    <ligand>
        <name>substrate</name>
    </ligand>
</feature>
<feature type="active site" description="Proton acceptor" evidence="2">
    <location>
        <position position="77"/>
    </location>
</feature>
<dbReference type="Gene3D" id="3.40.1180.10">
    <property type="entry name" value="Decaprenyl diphosphate synthase-like"/>
    <property type="match status" value="1"/>
</dbReference>
<keyword evidence="2" id="KW-0479">Metal-binding</keyword>
<comment type="subunit">
    <text evidence="2">Homodimer.</text>
</comment>
<dbReference type="HAMAP" id="MF_01139">
    <property type="entry name" value="ISPT"/>
    <property type="match status" value="1"/>
</dbReference>
<comment type="catalytic activity">
    <reaction evidence="2">
        <text>8 isopentenyl diphosphate + (2E,6E)-farnesyl diphosphate = di-trans,octa-cis-undecaprenyl diphosphate + 8 diphosphate</text>
        <dbReference type="Rhea" id="RHEA:27551"/>
        <dbReference type="ChEBI" id="CHEBI:33019"/>
        <dbReference type="ChEBI" id="CHEBI:58405"/>
        <dbReference type="ChEBI" id="CHEBI:128769"/>
        <dbReference type="ChEBI" id="CHEBI:175763"/>
        <dbReference type="EC" id="2.5.1.31"/>
    </reaction>
</comment>
<organism evidence="4 5">
    <name type="scientific">Alloalcanivorax venustensis ISO4</name>
    <dbReference type="NCBI Taxonomy" id="1177184"/>
    <lineage>
        <taxon>Bacteria</taxon>
        <taxon>Pseudomonadati</taxon>
        <taxon>Pseudomonadota</taxon>
        <taxon>Gammaproteobacteria</taxon>
        <taxon>Oceanospirillales</taxon>
        <taxon>Alcanivoracaceae</taxon>
        <taxon>Alloalcanivorax</taxon>
    </lineage>
</organism>
<feature type="binding site" evidence="2">
    <location>
        <position position="197"/>
    </location>
    <ligand>
        <name>substrate</name>
    </ligand>
</feature>
<keyword evidence="1 2" id="KW-0808">Transferase</keyword>
<dbReference type="EC" id="2.5.1.31" evidence="2"/>